<accession>A0A017SWG6</accession>
<feature type="region of interest" description="Disordered" evidence="1">
    <location>
        <begin position="156"/>
        <end position="181"/>
    </location>
</feature>
<keyword evidence="4" id="KW-1185">Reference proteome</keyword>
<organism evidence="3 4">
    <name type="scientific">Chondromyces apiculatus DSM 436</name>
    <dbReference type="NCBI Taxonomy" id="1192034"/>
    <lineage>
        <taxon>Bacteria</taxon>
        <taxon>Pseudomonadati</taxon>
        <taxon>Myxococcota</taxon>
        <taxon>Polyangia</taxon>
        <taxon>Polyangiales</taxon>
        <taxon>Polyangiaceae</taxon>
        <taxon>Chondromyces</taxon>
    </lineage>
</organism>
<feature type="signal peptide" evidence="2">
    <location>
        <begin position="1"/>
        <end position="25"/>
    </location>
</feature>
<keyword evidence="2" id="KW-0732">Signal</keyword>
<dbReference type="STRING" id="1192034.CAP_0399"/>
<name>A0A017SWG6_9BACT</name>
<reference evidence="3 4" key="1">
    <citation type="submission" date="2013-05" db="EMBL/GenBank/DDBJ databases">
        <title>Genome assembly of Chondromyces apiculatus DSM 436.</title>
        <authorList>
            <person name="Sharma G."/>
            <person name="Khatri I."/>
            <person name="Kaur C."/>
            <person name="Mayilraj S."/>
            <person name="Subramanian S."/>
        </authorList>
    </citation>
    <scope>NUCLEOTIDE SEQUENCE [LARGE SCALE GENOMIC DNA]</scope>
    <source>
        <strain evidence="3 4">DSM 436</strain>
    </source>
</reference>
<protein>
    <recommendedName>
        <fullName evidence="5">DUF4139 domain-containing protein</fullName>
    </recommendedName>
</protein>
<dbReference type="eggNOG" id="COG5316">
    <property type="taxonomic scope" value="Bacteria"/>
</dbReference>
<dbReference type="AlphaFoldDB" id="A0A017SWG6"/>
<proteinExistence type="predicted"/>
<dbReference type="RefSeq" id="WP_156041571.1">
    <property type="nucleotide sequence ID" value="NZ_ASRX01000103.1"/>
</dbReference>
<evidence type="ECO:0000313" key="4">
    <source>
        <dbReference type="Proteomes" id="UP000019678"/>
    </source>
</evidence>
<evidence type="ECO:0000256" key="2">
    <source>
        <dbReference type="SAM" id="SignalP"/>
    </source>
</evidence>
<comment type="caution">
    <text evidence="3">The sequence shown here is derived from an EMBL/GenBank/DDBJ whole genome shotgun (WGS) entry which is preliminary data.</text>
</comment>
<evidence type="ECO:0000256" key="1">
    <source>
        <dbReference type="SAM" id="MobiDB-lite"/>
    </source>
</evidence>
<evidence type="ECO:0008006" key="5">
    <source>
        <dbReference type="Google" id="ProtNLM"/>
    </source>
</evidence>
<sequence>MATSAWKLSVAGALTLAALTSTARAQERVQNTLPLRTVRLYEVGLGYFERTGRLGKGPEVALPVPATHLDDALKTLVILGEGGKASVTGVEFSSSVSPSMGRALAGLPEGEDSITYPQLLRGLKGASVDLKTTREALRGRLIDVVEPAVAEAEECAPVTAAPGSSDKGDETPHARAPSPCAPSRQLTLLILTDRGELRRLRASEVIGVRPTDPAFAARIGSGLDAISTQGAATRKPLRVLAQSATPVTLGYVAETPVWRSSYRLVLDDAGGGVMQGWALVHNDTDEDWKQVRVELVNGQPSSFLFPLAAPRYGRRELVTPDEALSTVPQLHGRTVDSMWEEQSFGAGGFGLTGIGEGGGGRGEGIGLGQIGTIGHGSGTGSAGPGSTALSIGNLAAVGQAEGVESGVLFRYALPSPIDLRAHGSALLPFLQRAVTARRIAHFNGSGKARSAARLRNDTGQTLPAGPIAFFADGGFAGEATIDRMIPDERRTVAFGEDLDVELVERGGPRRDEPRLLEFDGDTLVEHYVRFREDTYEITNKSPSPRTVFVNLGYVTNSRVQGADELDFDTRTNKAMAVFQVGAKSQRAAVLKVEEGLRRSIGQSAWSSKNLTALSEVATLPATQRAALRAAAAEMRIAEQWRDALPKVEQAITSVRSELDRLRGYLSAAKTGSDGAETFTKRILAAEDRLTALRAQAEKFVVQRKRRAALSVASLAKLSRPAVAR</sequence>
<evidence type="ECO:0000313" key="3">
    <source>
        <dbReference type="EMBL" id="EYF00646.1"/>
    </source>
</evidence>
<dbReference type="Proteomes" id="UP000019678">
    <property type="component" value="Unassembled WGS sequence"/>
</dbReference>
<dbReference type="OrthoDB" id="580912at2"/>
<feature type="chain" id="PRO_5001496420" description="DUF4139 domain-containing protein" evidence="2">
    <location>
        <begin position="26"/>
        <end position="724"/>
    </location>
</feature>
<dbReference type="EMBL" id="ASRX01000103">
    <property type="protein sequence ID" value="EYF00646.1"/>
    <property type="molecule type" value="Genomic_DNA"/>
</dbReference>
<gene>
    <name evidence="3" type="ORF">CAP_0399</name>
</gene>